<gene>
    <name evidence="5" type="primary">hofQ_1</name>
    <name evidence="5" type="ORF">NCTC8985_04894</name>
</gene>
<dbReference type="EMBL" id="UGCO01000001">
    <property type="protein sequence ID" value="STI79504.1"/>
    <property type="molecule type" value="Genomic_DNA"/>
</dbReference>
<name>A0A376TQI2_ECOLX</name>
<protein>
    <submittedName>
        <fullName evidence="5">Outer membrane porin HofQ</fullName>
    </submittedName>
</protein>
<keyword evidence="3" id="KW-0998">Cell outer membrane</keyword>
<organism evidence="5 6">
    <name type="scientific">Escherichia coli</name>
    <dbReference type="NCBI Taxonomy" id="562"/>
    <lineage>
        <taxon>Bacteria</taxon>
        <taxon>Pseudomonadati</taxon>
        <taxon>Pseudomonadota</taxon>
        <taxon>Gammaproteobacteria</taxon>
        <taxon>Enterobacterales</taxon>
        <taxon>Enterobacteriaceae</taxon>
        <taxon>Escherichia</taxon>
    </lineage>
</organism>
<dbReference type="AlphaFoldDB" id="A0A376TQI2"/>
<proteinExistence type="predicted"/>
<keyword evidence="1" id="KW-0813">Transport</keyword>
<evidence type="ECO:0000313" key="5">
    <source>
        <dbReference type="EMBL" id="STI79504.1"/>
    </source>
</evidence>
<evidence type="ECO:0000256" key="1">
    <source>
        <dbReference type="ARBA" id="ARBA00022448"/>
    </source>
</evidence>
<reference evidence="5 6" key="1">
    <citation type="submission" date="2018-06" db="EMBL/GenBank/DDBJ databases">
        <authorList>
            <consortium name="Pathogen Informatics"/>
            <person name="Doyle S."/>
        </authorList>
    </citation>
    <scope>NUCLEOTIDE SEQUENCE [LARGE SCALE GENOMIC DNA]</scope>
    <source>
        <strain evidence="5 6">NCTC8985</strain>
    </source>
</reference>
<evidence type="ECO:0000313" key="6">
    <source>
        <dbReference type="Proteomes" id="UP000254405"/>
    </source>
</evidence>
<dbReference type="PANTHER" id="PTHR30604:SF1">
    <property type="entry name" value="DNA UTILIZATION PROTEIN HOFQ"/>
    <property type="match status" value="1"/>
</dbReference>
<keyword evidence="2" id="KW-0472">Membrane</keyword>
<dbReference type="PANTHER" id="PTHR30604">
    <property type="entry name" value="PROTEIN TRANSPORT PROTEIN HOFQ"/>
    <property type="match status" value="1"/>
</dbReference>
<dbReference type="GO" id="GO:0019867">
    <property type="term" value="C:outer membrane"/>
    <property type="evidence" value="ECO:0007669"/>
    <property type="project" value="InterPro"/>
</dbReference>
<accession>A0A376TQI2</accession>
<feature type="domain" description="Secretin/TonB short N-terminal" evidence="4">
    <location>
        <begin position="36"/>
        <end position="84"/>
    </location>
</feature>
<evidence type="ECO:0000256" key="3">
    <source>
        <dbReference type="ARBA" id="ARBA00023237"/>
    </source>
</evidence>
<dbReference type="InterPro" id="IPR051808">
    <property type="entry name" value="Type_IV_pilus_biogenesis"/>
</dbReference>
<evidence type="ECO:0000256" key="2">
    <source>
        <dbReference type="ARBA" id="ARBA00023136"/>
    </source>
</evidence>
<dbReference type="Pfam" id="PF07660">
    <property type="entry name" value="STN"/>
    <property type="match status" value="1"/>
</dbReference>
<dbReference type="SMART" id="SM00965">
    <property type="entry name" value="STN"/>
    <property type="match status" value="1"/>
</dbReference>
<sequence>MLIPGVQAAKPQKVTLMVDDVPVAQVLQALAEQEKLNLVVSPDVSGTVSLHLTDVPWKQALQTVVKSAGLITRQEGNILSVHSIAWQNNNIARQEAEQARAQANLPLENRSITLQYADAGELAKAGGEATECQREYDRR</sequence>
<dbReference type="Proteomes" id="UP000254405">
    <property type="component" value="Unassembled WGS sequence"/>
</dbReference>
<dbReference type="InterPro" id="IPR011662">
    <property type="entry name" value="Secretin/TonB_short_N"/>
</dbReference>
<evidence type="ECO:0000259" key="4">
    <source>
        <dbReference type="SMART" id="SM00965"/>
    </source>
</evidence>
<dbReference type="Gene3D" id="3.30.1370.130">
    <property type="match status" value="1"/>
</dbReference>